<evidence type="ECO:0000313" key="1">
    <source>
        <dbReference type="EMBL" id="KAJ0053597.1"/>
    </source>
</evidence>
<sequence>MADHNVYHFLTSNNPRPTKRQAHHPHQHQHPPLPPPAPPTATRLFQCLYCPRKFYSSQALGGHQNAHKRERAAARRNLNYPSINIEVTSPPIFGSRLPTHQLPSLEHHAAPLLVEQFQQQQPAPFFVEQFQQQQQYQYQYQYGPYQYPSTSVPPHNVTYHGCGSITPPTVITPDGSSLPPADNADKASKLDLTLHL</sequence>
<proteinExistence type="predicted"/>
<dbReference type="EMBL" id="CM047736">
    <property type="protein sequence ID" value="KAJ0053597.1"/>
    <property type="molecule type" value="Genomic_DNA"/>
</dbReference>
<reference evidence="2" key="1">
    <citation type="journal article" date="2023" name="G3 (Bethesda)">
        <title>Genome assembly and association tests identify interacting loci associated with vigor, precocity, and sex in interspecific pistachio rootstocks.</title>
        <authorList>
            <person name="Palmer W."/>
            <person name="Jacygrad E."/>
            <person name="Sagayaradj S."/>
            <person name="Cavanaugh K."/>
            <person name="Han R."/>
            <person name="Bertier L."/>
            <person name="Beede B."/>
            <person name="Kafkas S."/>
            <person name="Golino D."/>
            <person name="Preece J."/>
            <person name="Michelmore R."/>
        </authorList>
    </citation>
    <scope>NUCLEOTIDE SEQUENCE [LARGE SCALE GENOMIC DNA]</scope>
</reference>
<dbReference type="Proteomes" id="UP001163603">
    <property type="component" value="Chromosome 1"/>
</dbReference>
<keyword evidence="2" id="KW-1185">Reference proteome</keyword>
<gene>
    <name evidence="1" type="ORF">Pint_03057</name>
</gene>
<comment type="caution">
    <text evidence="1">The sequence shown here is derived from an EMBL/GenBank/DDBJ whole genome shotgun (WGS) entry which is preliminary data.</text>
</comment>
<organism evidence="1 2">
    <name type="scientific">Pistacia integerrima</name>
    <dbReference type="NCBI Taxonomy" id="434235"/>
    <lineage>
        <taxon>Eukaryota</taxon>
        <taxon>Viridiplantae</taxon>
        <taxon>Streptophyta</taxon>
        <taxon>Embryophyta</taxon>
        <taxon>Tracheophyta</taxon>
        <taxon>Spermatophyta</taxon>
        <taxon>Magnoliopsida</taxon>
        <taxon>eudicotyledons</taxon>
        <taxon>Gunneridae</taxon>
        <taxon>Pentapetalae</taxon>
        <taxon>rosids</taxon>
        <taxon>malvids</taxon>
        <taxon>Sapindales</taxon>
        <taxon>Anacardiaceae</taxon>
        <taxon>Pistacia</taxon>
    </lineage>
</organism>
<name>A0ACC0ZNI1_9ROSI</name>
<evidence type="ECO:0000313" key="2">
    <source>
        <dbReference type="Proteomes" id="UP001163603"/>
    </source>
</evidence>
<accession>A0ACC0ZNI1</accession>
<protein>
    <submittedName>
        <fullName evidence="1">Uncharacterized protein</fullName>
    </submittedName>
</protein>